<evidence type="ECO:0000313" key="4">
    <source>
        <dbReference type="Proteomes" id="UP000616885"/>
    </source>
</evidence>
<feature type="region of interest" description="Disordered" evidence="1">
    <location>
        <begin position="42"/>
        <end position="72"/>
    </location>
</feature>
<dbReference type="PANTHER" id="PTHR38790:SF4">
    <property type="entry name" value="2EXR DOMAIN-CONTAINING PROTEIN"/>
    <property type="match status" value="1"/>
</dbReference>
<protein>
    <recommendedName>
        <fullName evidence="2">DUF7730 domain-containing protein</fullName>
    </recommendedName>
</protein>
<evidence type="ECO:0000313" key="3">
    <source>
        <dbReference type="EMBL" id="KAF9750027.1"/>
    </source>
</evidence>
<evidence type="ECO:0000259" key="2">
    <source>
        <dbReference type="Pfam" id="PF24864"/>
    </source>
</evidence>
<accession>A0A8H7N6J9</accession>
<organism evidence="3 4">
    <name type="scientific">Bionectria ochroleuca</name>
    <name type="common">Gliocladium roseum</name>
    <dbReference type="NCBI Taxonomy" id="29856"/>
    <lineage>
        <taxon>Eukaryota</taxon>
        <taxon>Fungi</taxon>
        <taxon>Dikarya</taxon>
        <taxon>Ascomycota</taxon>
        <taxon>Pezizomycotina</taxon>
        <taxon>Sordariomycetes</taxon>
        <taxon>Hypocreomycetidae</taxon>
        <taxon>Hypocreales</taxon>
        <taxon>Bionectriaceae</taxon>
        <taxon>Clonostachys</taxon>
    </lineage>
</organism>
<feature type="domain" description="DUF7730" evidence="2">
    <location>
        <begin position="202"/>
        <end position="268"/>
    </location>
</feature>
<evidence type="ECO:0000256" key="1">
    <source>
        <dbReference type="SAM" id="MobiDB-lite"/>
    </source>
</evidence>
<sequence length="463" mass="53311">MACTAIISHIPNRAMEKLKQAATLTQVAWRAARCSLKRRYNTSQNMVRKRRRQHRKRRPVSRASSTASTPGECADPKANLFFTQLPWEIRRMIQVIAFGERTVHMDLSYRYPLILRDGHCKHTSSHARIHAENPAQGSRYDTSQEEEWRWFGCVCHRNSPKAIPLPFGRWCHYPWEQYSDADMDYCLMGCANCYAWPGKVPGKKCQIGILGWLLTCRKAYNEGTHILFGTNTIYIKSATLMHSLHNLIPTPRLSDMVSLHFEWDPHQLALADFLTDHGRKPGTGDDQQPGPPIFPALAFLRITLARPTYGAHDDMTGLIWPYEDREELSSRLLHRFLPTVDALVCRIVPPSTEVTLSLSPWERYAAVDYQLVAIQGKERSRPRWSEFGGVKCWREIPTKEGATPRGYWVHGYTVGNGPFPDQNHGPFRNKVYKTGKLPPQTYERHRELSQDLWRSWEVDASET</sequence>
<feature type="compositionally biased region" description="Basic residues" evidence="1">
    <location>
        <begin position="47"/>
        <end position="60"/>
    </location>
</feature>
<gene>
    <name evidence="3" type="ORF">IM811_016054</name>
</gene>
<dbReference type="AlphaFoldDB" id="A0A8H7N6J9"/>
<comment type="caution">
    <text evidence="3">The sequence shown here is derived from an EMBL/GenBank/DDBJ whole genome shotgun (WGS) entry which is preliminary data.</text>
</comment>
<dbReference type="PANTHER" id="PTHR38790">
    <property type="entry name" value="2EXR DOMAIN-CONTAINING PROTEIN-RELATED"/>
    <property type="match status" value="1"/>
</dbReference>
<name>A0A8H7N6J9_BIOOC</name>
<dbReference type="InterPro" id="IPR056632">
    <property type="entry name" value="DUF7730"/>
</dbReference>
<dbReference type="EMBL" id="JADCTT010000007">
    <property type="protein sequence ID" value="KAF9750027.1"/>
    <property type="molecule type" value="Genomic_DNA"/>
</dbReference>
<reference evidence="3" key="1">
    <citation type="submission" date="2020-10" db="EMBL/GenBank/DDBJ databases">
        <title>High-Quality Genome Resource of Clonostachys rosea strain S41 by Oxford Nanopore Long-Read Sequencing.</title>
        <authorList>
            <person name="Wang H."/>
        </authorList>
    </citation>
    <scope>NUCLEOTIDE SEQUENCE</scope>
    <source>
        <strain evidence="3">S41</strain>
    </source>
</reference>
<dbReference type="Pfam" id="PF24864">
    <property type="entry name" value="DUF7730"/>
    <property type="match status" value="1"/>
</dbReference>
<dbReference type="Proteomes" id="UP000616885">
    <property type="component" value="Unassembled WGS sequence"/>
</dbReference>
<proteinExistence type="predicted"/>